<gene>
    <name evidence="1" type="ORF">K8V47_10285</name>
</gene>
<organism evidence="1 2">
    <name type="scientific">Candidatus Amulumruptor caecigallinarius</name>
    <dbReference type="NCBI Taxonomy" id="2109911"/>
    <lineage>
        <taxon>Bacteria</taxon>
        <taxon>Pseudomonadati</taxon>
        <taxon>Bacteroidota</taxon>
        <taxon>Bacteroidia</taxon>
        <taxon>Bacteroidales</taxon>
        <taxon>Muribaculaceae</taxon>
        <taxon>Candidatus Amulumruptor</taxon>
    </lineage>
</organism>
<dbReference type="Proteomes" id="UP000711407">
    <property type="component" value="Unassembled WGS sequence"/>
</dbReference>
<dbReference type="InterPro" id="IPR029087">
    <property type="entry name" value="Imm17"/>
</dbReference>
<reference evidence="1" key="2">
    <citation type="submission" date="2021-09" db="EMBL/GenBank/DDBJ databases">
        <authorList>
            <person name="Gilroy R."/>
        </authorList>
    </citation>
    <scope>NUCLEOTIDE SEQUENCE</scope>
    <source>
        <strain evidence="1">4100</strain>
    </source>
</reference>
<accession>A0A4Q0U8U5</accession>
<name>A0A4Q0U8U5_9BACT</name>
<evidence type="ECO:0000313" key="1">
    <source>
        <dbReference type="EMBL" id="HJE40125.1"/>
    </source>
</evidence>
<proteinExistence type="predicted"/>
<evidence type="ECO:0000313" key="2">
    <source>
        <dbReference type="Proteomes" id="UP000711407"/>
    </source>
</evidence>
<dbReference type="EMBL" id="DYXT01000057">
    <property type="protein sequence ID" value="HJE40125.1"/>
    <property type="molecule type" value="Genomic_DNA"/>
</dbReference>
<reference evidence="1" key="1">
    <citation type="journal article" date="2021" name="PeerJ">
        <title>Extensive microbial diversity within the chicken gut microbiome revealed by metagenomics and culture.</title>
        <authorList>
            <person name="Gilroy R."/>
            <person name="Ravi A."/>
            <person name="Getino M."/>
            <person name="Pursley I."/>
            <person name="Horton D.L."/>
            <person name="Alikhan N.F."/>
            <person name="Baker D."/>
            <person name="Gharbi K."/>
            <person name="Hall N."/>
            <person name="Watson M."/>
            <person name="Adriaenssens E.M."/>
            <person name="Foster-Nyarko E."/>
            <person name="Jarju S."/>
            <person name="Secka A."/>
            <person name="Antonio M."/>
            <person name="Oren A."/>
            <person name="Chaudhuri R.R."/>
            <person name="La Ragione R."/>
            <person name="Hildebrand F."/>
            <person name="Pallen M.J."/>
        </authorList>
    </citation>
    <scope>NUCLEOTIDE SEQUENCE</scope>
    <source>
        <strain evidence="1">4100</strain>
    </source>
</reference>
<comment type="caution">
    <text evidence="1">The sequence shown here is derived from an EMBL/GenBank/DDBJ whole genome shotgun (WGS) entry which is preliminary data.</text>
</comment>
<protein>
    <submittedName>
        <fullName evidence="1">Immunity 17 family protein</fullName>
    </submittedName>
</protein>
<dbReference type="Pfam" id="PF15562">
    <property type="entry name" value="Imm17"/>
    <property type="match status" value="1"/>
</dbReference>
<sequence>MTITDIYEAMNSKAESLFEWAQAHPEIGLLLAAVLLSLWLAGLLLRWKWACRWQFGGKLWMFDGCTPETRRWIQIALVGMALMACLTMLFVCRR</sequence>
<dbReference type="AlphaFoldDB" id="A0A4Q0U8U5"/>